<dbReference type="InterPro" id="IPR011257">
    <property type="entry name" value="DNA_glycosylase"/>
</dbReference>
<dbReference type="SUPFAM" id="SSF48150">
    <property type="entry name" value="DNA-glycosylase"/>
    <property type="match status" value="1"/>
</dbReference>
<keyword evidence="3" id="KW-0479">Metal-binding</keyword>
<feature type="domain" description="Helix-hairpin-helix DNA-binding motif class 1" evidence="10">
    <location>
        <begin position="136"/>
        <end position="155"/>
    </location>
</feature>
<dbReference type="PANTHER" id="PTHR42944:SF1">
    <property type="entry name" value="ADENINE DNA GLYCOSYLASE"/>
    <property type="match status" value="1"/>
</dbReference>
<dbReference type="Pfam" id="PF00730">
    <property type="entry name" value="HhH-GPD"/>
    <property type="match status" value="1"/>
</dbReference>
<evidence type="ECO:0000259" key="10">
    <source>
        <dbReference type="SMART" id="SM00278"/>
    </source>
</evidence>
<evidence type="ECO:0000256" key="6">
    <source>
        <dbReference type="ARBA" id="ARBA00023004"/>
    </source>
</evidence>
<accession>A0ABY8WYB0</accession>
<dbReference type="SMART" id="SM00278">
    <property type="entry name" value="HhH1"/>
    <property type="match status" value="1"/>
</dbReference>
<keyword evidence="6" id="KW-0408">Iron</keyword>
<keyword evidence="13" id="KW-1185">Reference proteome</keyword>
<dbReference type="CDD" id="cd00056">
    <property type="entry name" value="ENDO3c"/>
    <property type="match status" value="1"/>
</dbReference>
<evidence type="ECO:0000256" key="7">
    <source>
        <dbReference type="ARBA" id="ARBA00023014"/>
    </source>
</evidence>
<comment type="cofactor">
    <cofactor evidence="1">
        <name>[4Fe-4S] cluster</name>
        <dbReference type="ChEBI" id="CHEBI:49883"/>
    </cofactor>
</comment>
<dbReference type="InterPro" id="IPR003583">
    <property type="entry name" value="Hlx-hairpin-Hlx_DNA-bd_motif"/>
</dbReference>
<evidence type="ECO:0000256" key="2">
    <source>
        <dbReference type="ARBA" id="ARBA00008343"/>
    </source>
</evidence>
<reference evidence="12 13" key="1">
    <citation type="journal article" date="2023" name="Cell">
        <title>Genetic manipulation of Patescibacteria provides mechanistic insights into microbial dark matter and the epibiotic lifestyle.</title>
        <authorList>
            <person name="Wang Y."/>
            <person name="Gallagher L.A."/>
            <person name="Andrade P.A."/>
            <person name="Liu A."/>
            <person name="Humphreys I.R."/>
            <person name="Turkarslan S."/>
            <person name="Cutler K.J."/>
            <person name="Arrieta-Ortiz M.L."/>
            <person name="Li Y."/>
            <person name="Radey M.C."/>
            <person name="McLean J.S."/>
            <person name="Cong Q."/>
            <person name="Baker D."/>
            <person name="Baliga N.S."/>
            <person name="Peterson S.B."/>
            <person name="Mougous J.D."/>
        </authorList>
    </citation>
    <scope>NUCLEOTIDE SEQUENCE [LARGE SCALE GENOMIC DNA]</scope>
    <source>
        <strain evidence="12 13">ML1</strain>
    </source>
</reference>
<dbReference type="EMBL" id="CP124550">
    <property type="protein sequence ID" value="WIO46351.1"/>
    <property type="molecule type" value="Genomic_DNA"/>
</dbReference>
<protein>
    <submittedName>
        <fullName evidence="12">Adenine DNA glycosylase</fullName>
    </submittedName>
</protein>
<dbReference type="Gene3D" id="1.10.1670.10">
    <property type="entry name" value="Helix-hairpin-Helix base-excision DNA repair enzymes (C-terminal)"/>
    <property type="match status" value="1"/>
</dbReference>
<dbReference type="InterPro" id="IPR044298">
    <property type="entry name" value="MIG/MutY"/>
</dbReference>
<dbReference type="Proteomes" id="UP001177295">
    <property type="component" value="Chromosome"/>
</dbReference>
<evidence type="ECO:0000313" key="13">
    <source>
        <dbReference type="Proteomes" id="UP001177295"/>
    </source>
</evidence>
<sequence length="284" mass="32894">MRQWYRAIIANLDQWRQSAVTSYSFMRYTRKMNVTQFQQLIWQKGKQLYRPMPWRERPTFYYVLVSEIMLQQTQVGRVLAKFTEFTRTFPTIDSLAATDLPRVLAAWQGLGYNRRAKYLHQVAQAVAANGASHTQAELMKLPGVGANTAAAILNYVYEIPTSFVETNIRTVYFHHFFANETRVSDRDVLVKVTETIDTARPREWFWALMDYGAELKRQGYGRLSQSRHYVKQPPLSGSIRQMRGEIIRRYTHGQSVAQMAHELSGDPRFAAALRSIQNDGLISE</sequence>
<evidence type="ECO:0000256" key="4">
    <source>
        <dbReference type="ARBA" id="ARBA00022763"/>
    </source>
</evidence>
<evidence type="ECO:0000256" key="3">
    <source>
        <dbReference type="ARBA" id="ARBA00022723"/>
    </source>
</evidence>
<dbReference type="SMART" id="SM00478">
    <property type="entry name" value="ENDO3c"/>
    <property type="match status" value="1"/>
</dbReference>
<feature type="domain" description="HhH-GPD" evidence="11">
    <location>
        <begin position="69"/>
        <end position="214"/>
    </location>
</feature>
<keyword evidence="9" id="KW-0326">Glycosidase</keyword>
<dbReference type="InterPro" id="IPR003265">
    <property type="entry name" value="HhH-GPD_domain"/>
</dbReference>
<evidence type="ECO:0000256" key="5">
    <source>
        <dbReference type="ARBA" id="ARBA00022801"/>
    </source>
</evidence>
<gene>
    <name evidence="12" type="ORF">SEML1_0753</name>
</gene>
<evidence type="ECO:0000259" key="11">
    <source>
        <dbReference type="SMART" id="SM00478"/>
    </source>
</evidence>
<evidence type="ECO:0000313" key="12">
    <source>
        <dbReference type="EMBL" id="WIO46351.1"/>
    </source>
</evidence>
<comment type="similarity">
    <text evidence="2">Belongs to the Nth/MutY family.</text>
</comment>
<evidence type="ECO:0000256" key="1">
    <source>
        <dbReference type="ARBA" id="ARBA00001966"/>
    </source>
</evidence>
<keyword evidence="5" id="KW-0378">Hydrolase</keyword>
<proteinExistence type="inferred from homology"/>
<keyword evidence="8" id="KW-0234">DNA repair</keyword>
<name>A0ABY8WYB0_9BACT</name>
<dbReference type="InterPro" id="IPR023170">
    <property type="entry name" value="HhH_base_excis_C"/>
</dbReference>
<dbReference type="Gene3D" id="1.10.340.30">
    <property type="entry name" value="Hypothetical protein, domain 2"/>
    <property type="match status" value="1"/>
</dbReference>
<keyword evidence="7" id="KW-0411">Iron-sulfur</keyword>
<evidence type="ECO:0000256" key="9">
    <source>
        <dbReference type="ARBA" id="ARBA00023295"/>
    </source>
</evidence>
<evidence type="ECO:0000256" key="8">
    <source>
        <dbReference type="ARBA" id="ARBA00023204"/>
    </source>
</evidence>
<organism evidence="12 13">
    <name type="scientific">Candidatus Southlakia epibionticum</name>
    <dbReference type="NCBI Taxonomy" id="3043284"/>
    <lineage>
        <taxon>Bacteria</taxon>
        <taxon>Candidatus Saccharimonadota</taxon>
        <taxon>Candidatus Saccharimonadia</taxon>
        <taxon>Candidatus Saccharimonadales</taxon>
        <taxon>Candidatus Saccharimonadaceae</taxon>
        <taxon>Candidatus Southlakia</taxon>
    </lineage>
</organism>
<keyword evidence="4" id="KW-0227">DNA damage</keyword>
<dbReference type="PANTHER" id="PTHR42944">
    <property type="entry name" value="ADENINE DNA GLYCOSYLASE"/>
    <property type="match status" value="1"/>
</dbReference>